<dbReference type="Pfam" id="PF02222">
    <property type="entry name" value="ATP-grasp"/>
    <property type="match status" value="1"/>
</dbReference>
<dbReference type="GO" id="GO:0005524">
    <property type="term" value="F:ATP binding"/>
    <property type="evidence" value="ECO:0007669"/>
    <property type="project" value="UniProtKB-KW"/>
</dbReference>
<dbReference type="InterPro" id="IPR003135">
    <property type="entry name" value="ATP-grasp_carboxylate-amine"/>
</dbReference>
<dbReference type="Pfam" id="PF22660">
    <property type="entry name" value="RS_preATP-grasp-like"/>
    <property type="match status" value="1"/>
</dbReference>
<feature type="domain" description="ATP-grasp" evidence="5">
    <location>
        <begin position="106"/>
        <end position="284"/>
    </location>
</feature>
<dbReference type="NCBIfam" id="NF004679">
    <property type="entry name" value="PRK06019.1-5"/>
    <property type="match status" value="1"/>
</dbReference>
<dbReference type="InterPro" id="IPR011761">
    <property type="entry name" value="ATP-grasp"/>
</dbReference>
<keyword evidence="1" id="KW-0547">Nucleotide-binding</keyword>
<dbReference type="InterPro" id="IPR005875">
    <property type="entry name" value="PurK"/>
</dbReference>
<dbReference type="SUPFAM" id="SSF51246">
    <property type="entry name" value="Rudiment single hybrid motif"/>
    <property type="match status" value="1"/>
</dbReference>
<dbReference type="NCBIfam" id="NF004680">
    <property type="entry name" value="PRK06019.1-6"/>
    <property type="match status" value="1"/>
</dbReference>
<dbReference type="InterPro" id="IPR011054">
    <property type="entry name" value="Rudment_hybrid_motif"/>
</dbReference>
<gene>
    <name evidence="6" type="ORF">UFOPK3554_00338</name>
</gene>
<dbReference type="GO" id="GO:0046872">
    <property type="term" value="F:metal ion binding"/>
    <property type="evidence" value="ECO:0007669"/>
    <property type="project" value="InterPro"/>
</dbReference>
<proteinExistence type="inferred from homology"/>
<evidence type="ECO:0000313" key="6">
    <source>
        <dbReference type="EMBL" id="CAB5239551.1"/>
    </source>
</evidence>
<dbReference type="NCBIfam" id="TIGR01161">
    <property type="entry name" value="purK"/>
    <property type="match status" value="1"/>
</dbReference>
<dbReference type="Pfam" id="PF17769">
    <property type="entry name" value="PurK_C"/>
    <property type="match status" value="1"/>
</dbReference>
<evidence type="ECO:0000259" key="5">
    <source>
        <dbReference type="PROSITE" id="PS50975"/>
    </source>
</evidence>
<dbReference type="Gene3D" id="3.30.1490.20">
    <property type="entry name" value="ATP-grasp fold, A domain"/>
    <property type="match status" value="1"/>
</dbReference>
<comment type="pathway">
    <text evidence="4">Purine metabolism.</text>
</comment>
<dbReference type="EMBL" id="CAFBSG010000004">
    <property type="protein sequence ID" value="CAB5239551.1"/>
    <property type="molecule type" value="Genomic_DNA"/>
</dbReference>
<keyword evidence="2" id="KW-0658">Purine biosynthesis</keyword>
<evidence type="ECO:0000256" key="3">
    <source>
        <dbReference type="ARBA" id="ARBA00022840"/>
    </source>
</evidence>
<organism evidence="6">
    <name type="scientific">freshwater metagenome</name>
    <dbReference type="NCBI Taxonomy" id="449393"/>
    <lineage>
        <taxon>unclassified sequences</taxon>
        <taxon>metagenomes</taxon>
        <taxon>ecological metagenomes</taxon>
    </lineage>
</organism>
<dbReference type="PANTHER" id="PTHR11609">
    <property type="entry name" value="PURINE BIOSYNTHESIS PROTEIN 6/7, PUR6/7"/>
    <property type="match status" value="1"/>
</dbReference>
<dbReference type="AlphaFoldDB" id="A0A6J7XS54"/>
<dbReference type="SUPFAM" id="SSF52440">
    <property type="entry name" value="PreATP-grasp domain"/>
    <property type="match status" value="1"/>
</dbReference>
<name>A0A6J7XS54_9ZZZZ</name>
<dbReference type="GO" id="GO:0005829">
    <property type="term" value="C:cytosol"/>
    <property type="evidence" value="ECO:0007669"/>
    <property type="project" value="TreeGrafter"/>
</dbReference>
<keyword evidence="3" id="KW-0067">ATP-binding</keyword>
<sequence length="370" mass="40931">MKSPFPVVGVIGAGQLAQMMISPATALGIDLKILADSPTDSAAQVSPCTVGDYKNIDVVREFSRGCDVLTFEHELIPLSIIKTLESEGVIIRPNSYAFQYSQDKALMREKLAKFPGPKWSIVIDSTEVTTYPVIAKSISGGYDGRGVWKVETDDQLRELLAVGKKLLIEELLDFDYEIAVMVARSPHGQATSWTPTQTVQENGICTLTISPVPEISDSLSEKAQKLALDVASEIGLIGVMAVEMFVKGEELFINELALRPHNSGHWTIEGSITSQFEQHLRAILDLPLGDPQMVSDYAVMGNILGGEKKDMYRPYLHLMARNPELKFHQYRKEVRPGRKIGHVTAIGHNLVELRELVQHAVEYMSGEIDE</sequence>
<dbReference type="GO" id="GO:0004638">
    <property type="term" value="F:phosphoribosylaminoimidazole carboxylase activity"/>
    <property type="evidence" value="ECO:0007669"/>
    <property type="project" value="InterPro"/>
</dbReference>
<evidence type="ECO:0000256" key="2">
    <source>
        <dbReference type="ARBA" id="ARBA00022755"/>
    </source>
</evidence>
<dbReference type="InterPro" id="IPR040686">
    <property type="entry name" value="PurK_C"/>
</dbReference>
<evidence type="ECO:0000256" key="1">
    <source>
        <dbReference type="ARBA" id="ARBA00022741"/>
    </source>
</evidence>
<reference evidence="6" key="1">
    <citation type="submission" date="2020-05" db="EMBL/GenBank/DDBJ databases">
        <authorList>
            <person name="Chiriac C."/>
            <person name="Salcher M."/>
            <person name="Ghai R."/>
            <person name="Kavagutti S V."/>
        </authorList>
    </citation>
    <scope>NUCLEOTIDE SEQUENCE</scope>
</reference>
<dbReference type="InterPro" id="IPR013815">
    <property type="entry name" value="ATP_grasp_subdomain_1"/>
</dbReference>
<dbReference type="PANTHER" id="PTHR11609:SF5">
    <property type="entry name" value="PHOSPHORIBOSYLAMINOIMIDAZOLE CARBOXYLASE"/>
    <property type="match status" value="1"/>
</dbReference>
<dbReference type="SUPFAM" id="SSF56059">
    <property type="entry name" value="Glutathione synthetase ATP-binding domain-like"/>
    <property type="match status" value="1"/>
</dbReference>
<dbReference type="InterPro" id="IPR016185">
    <property type="entry name" value="PreATP-grasp_dom_sf"/>
</dbReference>
<accession>A0A6J7XS54</accession>
<dbReference type="InterPro" id="IPR054350">
    <property type="entry name" value="PurT/PurK_preATP-grasp"/>
</dbReference>
<dbReference type="GO" id="GO:0006189">
    <property type="term" value="P:'de novo' IMP biosynthetic process"/>
    <property type="evidence" value="ECO:0007669"/>
    <property type="project" value="InterPro"/>
</dbReference>
<evidence type="ECO:0000256" key="4">
    <source>
        <dbReference type="ARBA" id="ARBA00025704"/>
    </source>
</evidence>
<dbReference type="Gene3D" id="3.40.50.20">
    <property type="match status" value="1"/>
</dbReference>
<protein>
    <submittedName>
        <fullName evidence="6">Unannotated protein</fullName>
    </submittedName>
</protein>
<dbReference type="HAMAP" id="MF_01928">
    <property type="entry name" value="PurK"/>
    <property type="match status" value="1"/>
</dbReference>
<dbReference type="PROSITE" id="PS50975">
    <property type="entry name" value="ATP_GRASP"/>
    <property type="match status" value="1"/>
</dbReference>
<dbReference type="Gene3D" id="3.30.470.20">
    <property type="entry name" value="ATP-grasp fold, B domain"/>
    <property type="match status" value="1"/>
</dbReference>